<organism evidence="3 4">
    <name type="scientific">Salix udensis</name>
    <dbReference type="NCBI Taxonomy" id="889485"/>
    <lineage>
        <taxon>Eukaryota</taxon>
        <taxon>Viridiplantae</taxon>
        <taxon>Streptophyta</taxon>
        <taxon>Embryophyta</taxon>
        <taxon>Tracheophyta</taxon>
        <taxon>Spermatophyta</taxon>
        <taxon>Magnoliopsida</taxon>
        <taxon>eudicotyledons</taxon>
        <taxon>Gunneridae</taxon>
        <taxon>Pentapetalae</taxon>
        <taxon>rosids</taxon>
        <taxon>fabids</taxon>
        <taxon>Malpighiales</taxon>
        <taxon>Salicaceae</taxon>
        <taxon>Saliceae</taxon>
        <taxon>Salix</taxon>
    </lineage>
</organism>
<protein>
    <recommendedName>
        <fullName evidence="2">DUF4283 domain-containing protein</fullName>
    </recommendedName>
</protein>
<evidence type="ECO:0000259" key="2">
    <source>
        <dbReference type="Pfam" id="PF14111"/>
    </source>
</evidence>
<feature type="domain" description="DUF4283" evidence="2">
    <location>
        <begin position="58"/>
        <end position="140"/>
    </location>
</feature>
<comment type="caution">
    <text evidence="3">The sequence shown here is derived from an EMBL/GenBank/DDBJ whole genome shotgun (WGS) entry which is preliminary data.</text>
</comment>
<dbReference type="Pfam" id="PF14111">
    <property type="entry name" value="DUF4283"/>
    <property type="match status" value="1"/>
</dbReference>
<keyword evidence="4" id="KW-1185">Reference proteome</keyword>
<feature type="compositionally biased region" description="Basic and acidic residues" evidence="1">
    <location>
        <begin position="318"/>
        <end position="341"/>
    </location>
</feature>
<sequence length="429" mass="47557">MPPPKPKPNNQQTPQPSSWADKVRVSDSSTRCQLEQLARQPTGSILQIPENFVLADDEGWKRSMIGFFVGYKMPYHAVCNIANRVWKKHGLEKVTVMENGFIVFRFSSEETMMEVLSRGPWMFGGKSLILQQWQPGFIFDKNKIRSLPVWVRLHGLPFSLWTMQGLSLAASMVGRPIACDEPTIQCSRMDYARVCIELEADTPPVHHFKVASVLTKEPITVEVSYEWKPSRCSTCKVFGHSCGKTEGKVLKEHARTQDGTVEILNKTKVPQALDGEDPLPNGDPRTSGDYAQPSAHGLGLIQQTKLKGKSVVIVHSDGSSDTREGSFSRHQEHNAEEEHTSKGPCLDIEPLAIQPRASDQGEETNPLTKCVENRMDTISSGAESKGKDVAATASSSNENHQVNHKGAMTPSPKTKKKKGKKRREASSLC</sequence>
<feature type="compositionally biased region" description="Basic residues" evidence="1">
    <location>
        <begin position="413"/>
        <end position="423"/>
    </location>
</feature>
<evidence type="ECO:0000313" key="3">
    <source>
        <dbReference type="EMBL" id="KAJ6414219.1"/>
    </source>
</evidence>
<dbReference type="Proteomes" id="UP001162972">
    <property type="component" value="Chromosome 5"/>
</dbReference>
<dbReference type="InterPro" id="IPR040256">
    <property type="entry name" value="At4g02000-like"/>
</dbReference>
<name>A0AAD6JZN2_9ROSI</name>
<dbReference type="PANTHER" id="PTHR31286:SF99">
    <property type="entry name" value="DUF4283 DOMAIN-CONTAINING PROTEIN"/>
    <property type="match status" value="1"/>
</dbReference>
<dbReference type="AlphaFoldDB" id="A0AAD6JZN2"/>
<proteinExistence type="predicted"/>
<dbReference type="InterPro" id="IPR025558">
    <property type="entry name" value="DUF4283"/>
</dbReference>
<dbReference type="PANTHER" id="PTHR31286">
    <property type="entry name" value="GLYCINE-RICH CELL WALL STRUCTURAL PROTEIN 1.8-LIKE"/>
    <property type="match status" value="1"/>
</dbReference>
<dbReference type="EMBL" id="JAPFFJ010000013">
    <property type="protein sequence ID" value="KAJ6414219.1"/>
    <property type="molecule type" value="Genomic_DNA"/>
</dbReference>
<reference evidence="3 4" key="1">
    <citation type="journal article" date="2023" name="Int. J. Mol. Sci.">
        <title>De Novo Assembly and Annotation of 11 Diverse Shrub Willow (Salix) Genomes Reveals Novel Gene Organization in Sex-Linked Regions.</title>
        <authorList>
            <person name="Hyden B."/>
            <person name="Feng K."/>
            <person name="Yates T.B."/>
            <person name="Jawdy S."/>
            <person name="Cereghino C."/>
            <person name="Smart L.B."/>
            <person name="Muchero W."/>
        </authorList>
    </citation>
    <scope>NUCLEOTIDE SEQUENCE [LARGE SCALE GENOMIC DNA]</scope>
    <source>
        <tissue evidence="3">Shoot tip</tissue>
    </source>
</reference>
<feature type="region of interest" description="Disordered" evidence="1">
    <location>
        <begin position="1"/>
        <end position="24"/>
    </location>
</feature>
<feature type="region of interest" description="Disordered" evidence="1">
    <location>
        <begin position="261"/>
        <end position="294"/>
    </location>
</feature>
<evidence type="ECO:0000256" key="1">
    <source>
        <dbReference type="SAM" id="MobiDB-lite"/>
    </source>
</evidence>
<gene>
    <name evidence="3" type="ORF">OIU84_006947</name>
</gene>
<evidence type="ECO:0000313" key="4">
    <source>
        <dbReference type="Proteomes" id="UP001162972"/>
    </source>
</evidence>
<feature type="region of interest" description="Disordered" evidence="1">
    <location>
        <begin position="377"/>
        <end position="429"/>
    </location>
</feature>
<accession>A0AAD6JZN2</accession>
<feature type="region of interest" description="Disordered" evidence="1">
    <location>
        <begin position="315"/>
        <end position="346"/>
    </location>
</feature>